<evidence type="ECO:0000313" key="3">
    <source>
        <dbReference type="Proteomes" id="UP000092154"/>
    </source>
</evidence>
<keyword evidence="3" id="KW-1185">Reference proteome</keyword>
<dbReference type="OrthoDB" id="2691533at2759"/>
<protein>
    <submittedName>
        <fullName evidence="2">Uncharacterized protein</fullName>
    </submittedName>
</protein>
<gene>
    <name evidence="2" type="ORF">K503DRAFT_770556</name>
</gene>
<dbReference type="InParanoid" id="A0A1B7N0H6"/>
<dbReference type="EMBL" id="KV448299">
    <property type="protein sequence ID" value="OAX38354.1"/>
    <property type="molecule type" value="Genomic_DNA"/>
</dbReference>
<dbReference type="Proteomes" id="UP000092154">
    <property type="component" value="Unassembled WGS sequence"/>
</dbReference>
<dbReference type="AlphaFoldDB" id="A0A1B7N0H6"/>
<dbReference type="PROSITE" id="PS51257">
    <property type="entry name" value="PROKAR_LIPOPROTEIN"/>
    <property type="match status" value="1"/>
</dbReference>
<evidence type="ECO:0000313" key="2">
    <source>
        <dbReference type="EMBL" id="OAX38354.1"/>
    </source>
</evidence>
<organism evidence="2 3">
    <name type="scientific">Rhizopogon vinicolor AM-OR11-026</name>
    <dbReference type="NCBI Taxonomy" id="1314800"/>
    <lineage>
        <taxon>Eukaryota</taxon>
        <taxon>Fungi</taxon>
        <taxon>Dikarya</taxon>
        <taxon>Basidiomycota</taxon>
        <taxon>Agaricomycotina</taxon>
        <taxon>Agaricomycetes</taxon>
        <taxon>Agaricomycetidae</taxon>
        <taxon>Boletales</taxon>
        <taxon>Suillineae</taxon>
        <taxon>Rhizopogonaceae</taxon>
        <taxon>Rhizopogon</taxon>
    </lineage>
</organism>
<keyword evidence="1" id="KW-0732">Signal</keyword>
<reference evidence="2 3" key="1">
    <citation type="submission" date="2016-06" db="EMBL/GenBank/DDBJ databases">
        <title>Comparative genomics of the ectomycorrhizal sister species Rhizopogon vinicolor and Rhizopogon vesiculosus (Basidiomycota: Boletales) reveals a divergence of the mating type B locus.</title>
        <authorList>
            <consortium name="DOE Joint Genome Institute"/>
            <person name="Mujic A.B."/>
            <person name="Kuo A."/>
            <person name="Tritt A."/>
            <person name="Lipzen A."/>
            <person name="Chen C."/>
            <person name="Johnson J."/>
            <person name="Sharma A."/>
            <person name="Barry K."/>
            <person name="Grigoriev I.V."/>
            <person name="Spatafora J.W."/>
        </authorList>
    </citation>
    <scope>NUCLEOTIDE SEQUENCE [LARGE SCALE GENOMIC DNA]</scope>
    <source>
        <strain evidence="2 3">AM-OR11-026</strain>
    </source>
</reference>
<evidence type="ECO:0000256" key="1">
    <source>
        <dbReference type="SAM" id="SignalP"/>
    </source>
</evidence>
<proteinExistence type="predicted"/>
<feature type="signal peptide" evidence="1">
    <location>
        <begin position="1"/>
        <end position="20"/>
    </location>
</feature>
<name>A0A1B7N0H6_9AGAM</name>
<feature type="chain" id="PRO_5008597699" evidence="1">
    <location>
        <begin position="21"/>
        <end position="56"/>
    </location>
</feature>
<accession>A0A1B7N0H6</accession>
<sequence length="56" mass="6137">MRFSFLHIVAALTASMSVSACVHFESFCIHDDECCPGLYCGSSPHVILHHCLKLTA</sequence>